<dbReference type="EMBL" id="CM000781">
    <property type="protein sequence ID" value="AQK71542.1"/>
    <property type="molecule type" value="Genomic_DNA"/>
</dbReference>
<accession>A0A1D6HA09</accession>
<reference evidence="1" key="1">
    <citation type="submission" date="2015-12" db="EMBL/GenBank/DDBJ databases">
        <title>Update maize B73 reference genome by single molecule sequencing technologies.</title>
        <authorList>
            <consortium name="Maize Genome Sequencing Project"/>
            <person name="Ware D."/>
        </authorList>
    </citation>
    <scope>NUCLEOTIDE SEQUENCE</scope>
    <source>
        <tissue evidence="1">Seedling</tissue>
    </source>
</reference>
<evidence type="ECO:0000313" key="1">
    <source>
        <dbReference type="EMBL" id="AQK71542.1"/>
    </source>
</evidence>
<sequence>MADMVSEVAGQGARPALRWTAVMSRFVLHRFVDLIGNGVKTDTSFKEIHLNSVAKNVSEFYGQEWRSRWVKVCKLKDISGALWDEDNFVISLEEGHYAAYIKDHPKDVDYLNRPIENYMPMQIIFGSGVAT</sequence>
<gene>
    <name evidence="1" type="ORF">ZEAMMB73_Zm00001d016717</name>
</gene>
<name>A0A1D6HA09_MAIZE</name>
<dbReference type="OMA" id="EHMSAFM"/>
<dbReference type="InParanoid" id="A0A1D6HA09"/>
<organism evidence="1">
    <name type="scientific">Zea mays</name>
    <name type="common">Maize</name>
    <dbReference type="NCBI Taxonomy" id="4577"/>
    <lineage>
        <taxon>Eukaryota</taxon>
        <taxon>Viridiplantae</taxon>
        <taxon>Streptophyta</taxon>
        <taxon>Embryophyta</taxon>
        <taxon>Tracheophyta</taxon>
        <taxon>Spermatophyta</taxon>
        <taxon>Magnoliopsida</taxon>
        <taxon>Liliopsida</taxon>
        <taxon>Poales</taxon>
        <taxon>Poaceae</taxon>
        <taxon>PACMAD clade</taxon>
        <taxon>Panicoideae</taxon>
        <taxon>Andropogonodae</taxon>
        <taxon>Andropogoneae</taxon>
        <taxon>Tripsacinae</taxon>
        <taxon>Zea</taxon>
    </lineage>
</organism>
<dbReference type="PANTHER" id="PTHR47127">
    <property type="entry name" value="10A19I.15"/>
    <property type="match status" value="1"/>
</dbReference>
<dbReference type="ExpressionAtlas" id="A0A1D6HA09">
    <property type="expression patterns" value="baseline and differential"/>
</dbReference>
<dbReference type="AlphaFoldDB" id="A0A1D6HA09"/>
<feature type="non-terminal residue" evidence="1">
    <location>
        <position position="131"/>
    </location>
</feature>
<proteinExistence type="predicted"/>
<protein>
    <submittedName>
        <fullName evidence="1">10A19I.15</fullName>
    </submittedName>
</protein>